<sequence>MSTMDGAGAPERDGRTRVVQIYPRVSQDTATYCPLQVSVGDTARSVIHNAVASLGLDSSQRYALLEVRKSDGEEGMLEAGDRLLERVLLWPPEAQRWHLQGEGYYFILQQQQPQANLGGNQVSNTEDYDDLCNLQTVTEESVLEALRQRFYRFKIYTYASNILIAINPNKFLPVYYNPKYVKMYENQPLGKLSPHIFAIADVAFRTMLSRQVNQCIVLSGESGSGKTESSSYLIHCLTALSQKTFSTGLERTILGAGPVLEAFGNAMTAENNNSSRFGKFIQLNYLESGVIRGAVIEKYLLEKCRLVSRDKRERNYHVFYYLLVGASKDEQKEFHLLTPQDYLYLKQQDLHLEDEEKLGQEYKRLHQAMEMVGFLASTKKRIFSILSAILHLGNVTYSVSEDTQVLEVGPAEVLSTLSDLLKVKKELLVKVLTKRRVVTANATIDSQYTLQQAPKVRDSMAKSLYSALFDWIILHINHAMLNRRDMEESVSCLSIGVLDIFGFENLQSNGFEQLCINFANEKLQYYINQNIFKLEQCLQILEKYYYVSEGIAWQNIEYNDNGGCIQLISKNSTGLFDLLDNDGNLPEATDETLLDQLKLQHQDNPLFVPSPHTKPSFAIRHFAGSVEYHIEDFREKNTEHMRPEVVSLLRSSERAFVHHLVASSPEALFRWGVLRATIRILTVFKNMGRQRAESGCNSITLDFSFDRSDEHPLDVFEDIFASYENRNLFTVSLYCLGTHFVCIFYRKSRGGRQKQLIPKQLMDLRSLQHIVGLTAHDRTSKSIFHPHQRAKPPTVSAQFQASLRKLMETIEKAEPFFIFCVRANADKREMHFDDELVLRQIRCTDMLQMVHIQKSGYRAKYTFMEFVYKFRMLFPKGATATPEHITELCERMELDNSTYQIGKNKVFLKEKERQLLQDTHNKEVMRRIIILQRWFRACLLRLHFQQRKDATVTIQVLFLLIMPPLLVSATVTLPSYTPHPYHVPSQNSGRVNRNPTIRISRATRVSEWNTSLDREITDPKELRNLDEFLGNQVRSLGTVVIIVHLQSSLAPCDQQKPKIAYKDLMKGYHNKVNSLAEPKEKAEVSLVVNLFQSVLDGFIRREIKRVESEPSKAAKMTKKRRKKDKCVNLISSSALTYQVNIMQSCDLCGSYIWGMEKAYMCSACKLICHKKCLNNIITDCSTRCSLHFGVQVCVLTSKANPVPKVVEMLLLYVEINGLYTEGIYRKSGSACRARELHQILETNPEAACLENYPIHTITGLIKRWLRELPVPLMTFSLYSDFLHAAELPEKADRIRAVYQKVDELPPANYNTLERLIFHLVRVAKEEEHNKMTPSSLAIVFAPCILRSPDLDDPFLGMKDVGKTTQCVETLISEQFRRYTEKLQNIQQLEYAEALAVNQLKLRRQNTVRGQYKIQLYFCVAIFRVDLACRLPDLEQENSDNDNLDSSSSMSTESLEDRLRSLESEGQ</sequence>
<dbReference type="GO" id="GO:0072673">
    <property type="term" value="P:lamellipodium morphogenesis"/>
    <property type="evidence" value="ECO:0007669"/>
    <property type="project" value="TreeGrafter"/>
</dbReference>
<dbReference type="GO" id="GO:0030027">
    <property type="term" value="C:lamellipodium"/>
    <property type="evidence" value="ECO:0007669"/>
    <property type="project" value="TreeGrafter"/>
</dbReference>
<feature type="region of interest" description="Actin-binding" evidence="11">
    <location>
        <begin position="803"/>
        <end position="825"/>
    </location>
</feature>
<dbReference type="Gene3D" id="3.30.60.20">
    <property type="match status" value="1"/>
</dbReference>
<evidence type="ECO:0000313" key="18">
    <source>
        <dbReference type="Proteomes" id="UP000694558"/>
    </source>
</evidence>
<gene>
    <name evidence="17" type="primary">myo9b</name>
</gene>
<dbReference type="GO" id="GO:0016459">
    <property type="term" value="C:myosin complex"/>
    <property type="evidence" value="ECO:0007669"/>
    <property type="project" value="UniProtKB-KW"/>
</dbReference>
<dbReference type="PANTHER" id="PTHR46184">
    <property type="entry name" value="UNCONVENTIONAL MYOSIN-IXB-LIKE PROTEIN"/>
    <property type="match status" value="1"/>
</dbReference>
<name>A0A8D3EC01_SCOMX</name>
<keyword evidence="11" id="KW-0009">Actin-binding</keyword>
<dbReference type="GO" id="GO:0005524">
    <property type="term" value="F:ATP binding"/>
    <property type="evidence" value="ECO:0007669"/>
    <property type="project" value="UniProtKB-UniRule"/>
</dbReference>
<organism evidence="17 18">
    <name type="scientific">Scophthalmus maximus</name>
    <name type="common">Turbot</name>
    <name type="synonym">Psetta maxima</name>
    <dbReference type="NCBI Taxonomy" id="52904"/>
    <lineage>
        <taxon>Eukaryota</taxon>
        <taxon>Metazoa</taxon>
        <taxon>Chordata</taxon>
        <taxon>Craniata</taxon>
        <taxon>Vertebrata</taxon>
        <taxon>Euteleostomi</taxon>
        <taxon>Actinopterygii</taxon>
        <taxon>Neopterygii</taxon>
        <taxon>Teleostei</taxon>
        <taxon>Neoteleostei</taxon>
        <taxon>Acanthomorphata</taxon>
        <taxon>Carangaria</taxon>
        <taxon>Pleuronectiformes</taxon>
        <taxon>Pleuronectoidei</taxon>
        <taxon>Scophthalmidae</taxon>
        <taxon>Scophthalmus</taxon>
    </lineage>
</organism>
<dbReference type="SMART" id="SM00324">
    <property type="entry name" value="RhoGAP"/>
    <property type="match status" value="1"/>
</dbReference>
<dbReference type="SUPFAM" id="SSF57889">
    <property type="entry name" value="Cysteine-rich domain"/>
    <property type="match status" value="1"/>
</dbReference>
<dbReference type="Gene3D" id="3.40.850.10">
    <property type="entry name" value="Kinesin motor domain"/>
    <property type="match status" value="2"/>
</dbReference>
<dbReference type="GO" id="GO:0000146">
    <property type="term" value="F:microfilament motor activity"/>
    <property type="evidence" value="ECO:0007669"/>
    <property type="project" value="InterPro"/>
</dbReference>
<comment type="subcellular location">
    <subcellularLocation>
        <location evidence="1">Cytoplasm</location>
    </subcellularLocation>
</comment>
<dbReference type="Ensembl" id="ENSSMAT00000069864.1">
    <property type="protein sequence ID" value="ENSSMAP00000069310.1"/>
    <property type="gene ID" value="ENSSMAG00000015444.2"/>
</dbReference>
<dbReference type="GO" id="GO:0051015">
    <property type="term" value="F:actin filament binding"/>
    <property type="evidence" value="ECO:0007669"/>
    <property type="project" value="TreeGrafter"/>
</dbReference>
<keyword evidence="10 11" id="KW-0505">Motor protein</keyword>
<dbReference type="PROSITE" id="PS51456">
    <property type="entry name" value="MYOSIN_MOTOR"/>
    <property type="match status" value="1"/>
</dbReference>
<dbReference type="Pfam" id="PF00130">
    <property type="entry name" value="C1_1"/>
    <property type="match status" value="1"/>
</dbReference>
<dbReference type="GO" id="GO:0001726">
    <property type="term" value="C:ruffle"/>
    <property type="evidence" value="ECO:0007669"/>
    <property type="project" value="TreeGrafter"/>
</dbReference>
<dbReference type="InterPro" id="IPR000159">
    <property type="entry name" value="RA_dom"/>
</dbReference>
<dbReference type="InterPro" id="IPR046987">
    <property type="entry name" value="Myo9"/>
</dbReference>
<dbReference type="SMART" id="SM00109">
    <property type="entry name" value="C1"/>
    <property type="match status" value="1"/>
</dbReference>
<dbReference type="SUPFAM" id="SSF48350">
    <property type="entry name" value="GTPase activation domain, GAP"/>
    <property type="match status" value="1"/>
</dbReference>
<dbReference type="GO" id="GO:0030048">
    <property type="term" value="P:actin filament-based movement"/>
    <property type="evidence" value="ECO:0007669"/>
    <property type="project" value="TreeGrafter"/>
</dbReference>
<evidence type="ECO:0000259" key="16">
    <source>
        <dbReference type="PROSITE" id="PS51456"/>
    </source>
</evidence>
<dbReference type="GO" id="GO:0005884">
    <property type="term" value="C:actin filament"/>
    <property type="evidence" value="ECO:0007669"/>
    <property type="project" value="TreeGrafter"/>
</dbReference>
<keyword evidence="5 11" id="KW-0547">Nucleotide-binding</keyword>
<evidence type="ECO:0000256" key="1">
    <source>
        <dbReference type="ARBA" id="ARBA00004496"/>
    </source>
</evidence>
<feature type="region of interest" description="Disordered" evidence="12">
    <location>
        <begin position="1435"/>
        <end position="1466"/>
    </location>
</feature>
<dbReference type="InterPro" id="IPR029071">
    <property type="entry name" value="Ubiquitin-like_domsf"/>
</dbReference>
<dbReference type="InterPro" id="IPR001609">
    <property type="entry name" value="Myosin_head_motor_dom-like"/>
</dbReference>
<dbReference type="SUPFAM" id="SSF52540">
    <property type="entry name" value="P-loop containing nucleoside triphosphate hydrolases"/>
    <property type="match status" value="1"/>
</dbReference>
<reference evidence="17" key="1">
    <citation type="submission" date="2023-05" db="EMBL/GenBank/DDBJ databases">
        <title>High-quality long-read genome of Scophthalmus maximus.</title>
        <authorList>
            <person name="Lien S."/>
            <person name="Martinez P."/>
        </authorList>
    </citation>
    <scope>NUCLEOTIDE SEQUENCE [LARGE SCALE GENOMIC DNA]</scope>
</reference>
<keyword evidence="4" id="KW-0479">Metal-binding</keyword>
<evidence type="ECO:0000256" key="8">
    <source>
        <dbReference type="ARBA" id="ARBA00023054"/>
    </source>
</evidence>
<dbReference type="Gene3D" id="1.20.120.720">
    <property type="entry name" value="Myosin VI head, motor domain, U50 subdomain"/>
    <property type="match status" value="2"/>
</dbReference>
<dbReference type="Pfam" id="PF00620">
    <property type="entry name" value="RhoGAP"/>
    <property type="match status" value="1"/>
</dbReference>
<dbReference type="SUPFAM" id="SSF54236">
    <property type="entry name" value="Ubiquitin-like"/>
    <property type="match status" value="1"/>
</dbReference>
<keyword evidence="9 11" id="KW-0518">Myosin</keyword>
<dbReference type="Gene3D" id="1.20.5.4820">
    <property type="match status" value="1"/>
</dbReference>
<dbReference type="GO" id="GO:0005096">
    <property type="term" value="F:GTPase activator activity"/>
    <property type="evidence" value="ECO:0007669"/>
    <property type="project" value="InterPro"/>
</dbReference>
<dbReference type="InterPro" id="IPR002219">
    <property type="entry name" value="PKC_DAG/PE"/>
</dbReference>
<accession>A0A8D3EC01</accession>
<dbReference type="GO" id="GO:0035556">
    <property type="term" value="P:intracellular signal transduction"/>
    <property type="evidence" value="ECO:0007669"/>
    <property type="project" value="InterPro"/>
</dbReference>
<dbReference type="Pfam" id="PF00788">
    <property type="entry name" value="RA"/>
    <property type="match status" value="1"/>
</dbReference>
<comment type="similarity">
    <text evidence="2 11">Belongs to the TRAFAC class myosin-kinesin ATPase superfamily. Myosin family.</text>
</comment>
<evidence type="ECO:0000256" key="9">
    <source>
        <dbReference type="ARBA" id="ARBA00023123"/>
    </source>
</evidence>
<dbReference type="Proteomes" id="UP000694558">
    <property type="component" value="Chromosome 7"/>
</dbReference>
<dbReference type="InterPro" id="IPR008936">
    <property type="entry name" value="Rho_GTPase_activation_prot"/>
</dbReference>
<evidence type="ECO:0000313" key="17">
    <source>
        <dbReference type="Ensembl" id="ENSSMAP00000069310.1"/>
    </source>
</evidence>
<proteinExistence type="inferred from homology"/>
<evidence type="ECO:0000256" key="4">
    <source>
        <dbReference type="ARBA" id="ARBA00022723"/>
    </source>
</evidence>
<evidence type="ECO:0000256" key="11">
    <source>
        <dbReference type="PROSITE-ProRule" id="PRU00782"/>
    </source>
</evidence>
<feature type="domain" description="Myosin motor" evidence="16">
    <location>
        <begin position="126"/>
        <end position="921"/>
    </location>
</feature>
<feature type="binding site" evidence="11">
    <location>
        <begin position="220"/>
        <end position="227"/>
    </location>
    <ligand>
        <name>ATP</name>
        <dbReference type="ChEBI" id="CHEBI:30616"/>
    </ligand>
</feature>
<evidence type="ECO:0000256" key="3">
    <source>
        <dbReference type="ARBA" id="ARBA00022490"/>
    </source>
</evidence>
<evidence type="ECO:0000256" key="5">
    <source>
        <dbReference type="ARBA" id="ARBA00022741"/>
    </source>
</evidence>
<dbReference type="GO" id="GO:0016887">
    <property type="term" value="F:ATP hydrolysis activity"/>
    <property type="evidence" value="ECO:0007669"/>
    <property type="project" value="TreeGrafter"/>
</dbReference>
<dbReference type="SMART" id="SM00242">
    <property type="entry name" value="MYSc"/>
    <property type="match status" value="1"/>
</dbReference>
<dbReference type="PROSITE" id="PS50081">
    <property type="entry name" value="ZF_DAG_PE_2"/>
    <property type="match status" value="1"/>
</dbReference>
<dbReference type="SMART" id="SM00314">
    <property type="entry name" value="RA"/>
    <property type="match status" value="1"/>
</dbReference>
<evidence type="ECO:0000256" key="6">
    <source>
        <dbReference type="ARBA" id="ARBA00022833"/>
    </source>
</evidence>
<evidence type="ECO:0000256" key="7">
    <source>
        <dbReference type="ARBA" id="ARBA00022840"/>
    </source>
</evidence>
<dbReference type="PANTHER" id="PTHR46184:SF2">
    <property type="entry name" value="UNCONVENTIONAL MYOSIN-IXB"/>
    <property type="match status" value="1"/>
</dbReference>
<keyword evidence="7 11" id="KW-0067">ATP-binding</keyword>
<evidence type="ECO:0000256" key="2">
    <source>
        <dbReference type="ARBA" id="ARBA00008314"/>
    </source>
</evidence>
<dbReference type="Gene3D" id="1.10.10.820">
    <property type="match status" value="1"/>
</dbReference>
<evidence type="ECO:0000259" key="14">
    <source>
        <dbReference type="PROSITE" id="PS50200"/>
    </source>
</evidence>
<dbReference type="GO" id="GO:0046872">
    <property type="term" value="F:metal ion binding"/>
    <property type="evidence" value="ECO:0007669"/>
    <property type="project" value="UniProtKB-KW"/>
</dbReference>
<dbReference type="InterPro" id="IPR027417">
    <property type="entry name" value="P-loop_NTPase"/>
</dbReference>
<feature type="domain" description="Phorbol-ester/DAG-type" evidence="13">
    <location>
        <begin position="1145"/>
        <end position="1180"/>
    </location>
</feature>
<feature type="compositionally biased region" description="Low complexity" evidence="12">
    <location>
        <begin position="1443"/>
        <end position="1452"/>
    </location>
</feature>
<dbReference type="Gene3D" id="1.20.58.530">
    <property type="match status" value="2"/>
</dbReference>
<keyword evidence="8" id="KW-0175">Coiled coil</keyword>
<dbReference type="Gene3D" id="3.10.20.90">
    <property type="entry name" value="Phosphatidylinositol 3-kinase Catalytic Subunit, Chain A, domain 1"/>
    <property type="match status" value="1"/>
</dbReference>
<dbReference type="InterPro" id="IPR000198">
    <property type="entry name" value="RhoGAP_dom"/>
</dbReference>
<feature type="domain" description="Rho-GAP" evidence="15">
    <location>
        <begin position="1190"/>
        <end position="1378"/>
    </location>
</feature>
<dbReference type="PROSITE" id="PS50238">
    <property type="entry name" value="RHOGAP"/>
    <property type="match status" value="1"/>
</dbReference>
<evidence type="ECO:0000259" key="15">
    <source>
        <dbReference type="PROSITE" id="PS50238"/>
    </source>
</evidence>
<keyword evidence="6" id="KW-0862">Zinc</keyword>
<dbReference type="InterPro" id="IPR046349">
    <property type="entry name" value="C1-like_sf"/>
</dbReference>
<dbReference type="PROSITE" id="PS50200">
    <property type="entry name" value="RA"/>
    <property type="match status" value="1"/>
</dbReference>
<reference evidence="17" key="2">
    <citation type="submission" date="2025-08" db="UniProtKB">
        <authorList>
            <consortium name="Ensembl"/>
        </authorList>
    </citation>
    <scope>IDENTIFICATION</scope>
</reference>
<dbReference type="GeneTree" id="ENSGT00940000156845"/>
<dbReference type="PRINTS" id="PR00193">
    <property type="entry name" value="MYOSINHEAVY"/>
</dbReference>
<dbReference type="InterPro" id="IPR036961">
    <property type="entry name" value="Kinesin_motor_dom_sf"/>
</dbReference>
<evidence type="ECO:0000256" key="10">
    <source>
        <dbReference type="ARBA" id="ARBA00023175"/>
    </source>
</evidence>
<feature type="domain" description="Ras-associating" evidence="14">
    <location>
        <begin position="15"/>
        <end position="113"/>
    </location>
</feature>
<feature type="compositionally biased region" description="Basic and acidic residues" evidence="12">
    <location>
        <begin position="1454"/>
        <end position="1466"/>
    </location>
</feature>
<evidence type="ECO:0000259" key="13">
    <source>
        <dbReference type="PROSITE" id="PS50081"/>
    </source>
</evidence>
<dbReference type="Pfam" id="PF00063">
    <property type="entry name" value="Myosin_head"/>
    <property type="match status" value="2"/>
</dbReference>
<dbReference type="Gene3D" id="1.10.555.10">
    <property type="entry name" value="Rho GTPase activation protein"/>
    <property type="match status" value="1"/>
</dbReference>
<protein>
    <recommendedName>
        <fullName evidence="19">Myosin IXb</fullName>
    </recommendedName>
</protein>
<dbReference type="GO" id="GO:0005737">
    <property type="term" value="C:cytoplasm"/>
    <property type="evidence" value="ECO:0007669"/>
    <property type="project" value="UniProtKB-SubCell"/>
</dbReference>
<keyword evidence="3" id="KW-0963">Cytoplasm</keyword>
<evidence type="ECO:0008006" key="19">
    <source>
        <dbReference type="Google" id="ProtNLM"/>
    </source>
</evidence>
<evidence type="ECO:0000256" key="12">
    <source>
        <dbReference type="SAM" id="MobiDB-lite"/>
    </source>
</evidence>